<dbReference type="AlphaFoldDB" id="A0A4V3D1K0"/>
<sequence>MQNSAKKIKILGIAVALVAVVAALVYLFKPKATHAENFKWGTAVSDRYLEPVHVLAANFILPDGVSVGASDFGAEIDMPVSGEWSVGNGSMGSDPCPLPEKLYVDWLSLSERLWYKGVFKLPVEEINTIYEQLKGKQLILGLAAKGGVVLWINGTAGKKQVASFKANAYQPNWEGMYPNGKETEDEFIDRVYAKLDAGERNELDFRQSLNNQKPVNGIFTGIYEFITAQEVDGQLMMIARKYKDTLGLMTAPELVSGLVQGDRIRLSWKSNIYTPSGDTSSTPKQHELAISTKLVKKGKLAKLMKKGMPKLTASYHSERLTEEGKDLFYRVLKYYLANSTDLLIRNSVDKYHDPLVYEVNDFEINGDSFYEIVIFPDLPKPQYMKKVYYHSRHLFNFLELHELNY</sequence>
<dbReference type="EMBL" id="SNYC01000003">
    <property type="protein sequence ID" value="TDQ11393.1"/>
    <property type="molecule type" value="Genomic_DNA"/>
</dbReference>
<proteinExistence type="predicted"/>
<dbReference type="InterPro" id="IPR021326">
    <property type="entry name" value="DUF2931"/>
</dbReference>
<accession>A0A4V3D1K0</accession>
<dbReference type="Proteomes" id="UP000295620">
    <property type="component" value="Unassembled WGS sequence"/>
</dbReference>
<evidence type="ECO:0000313" key="1">
    <source>
        <dbReference type="EMBL" id="TDQ11393.1"/>
    </source>
</evidence>
<keyword evidence="2" id="KW-1185">Reference proteome</keyword>
<protein>
    <recommendedName>
        <fullName evidence="3">DUF2931 family protein</fullName>
    </recommendedName>
</protein>
<dbReference type="OrthoDB" id="5702951at2"/>
<organism evidence="1 2">
    <name type="scientific">Pedobacter metabolipauper</name>
    <dbReference type="NCBI Taxonomy" id="425513"/>
    <lineage>
        <taxon>Bacteria</taxon>
        <taxon>Pseudomonadati</taxon>
        <taxon>Bacteroidota</taxon>
        <taxon>Sphingobacteriia</taxon>
        <taxon>Sphingobacteriales</taxon>
        <taxon>Sphingobacteriaceae</taxon>
        <taxon>Pedobacter</taxon>
    </lineage>
</organism>
<reference evidence="1 2" key="1">
    <citation type="submission" date="2019-03" db="EMBL/GenBank/DDBJ databases">
        <title>Genomic Encyclopedia of Archaeal and Bacterial Type Strains, Phase II (KMG-II): from individual species to whole genera.</title>
        <authorList>
            <person name="Goeker M."/>
        </authorList>
    </citation>
    <scope>NUCLEOTIDE SEQUENCE [LARGE SCALE GENOMIC DNA]</scope>
    <source>
        <strain evidence="1 2">DSM 19035</strain>
    </source>
</reference>
<dbReference type="Pfam" id="PF11153">
    <property type="entry name" value="DUF2931"/>
    <property type="match status" value="1"/>
</dbReference>
<name>A0A4V3D1K0_9SPHI</name>
<evidence type="ECO:0008006" key="3">
    <source>
        <dbReference type="Google" id="ProtNLM"/>
    </source>
</evidence>
<dbReference type="RefSeq" id="WP_133574469.1">
    <property type="nucleotide sequence ID" value="NZ_SNYC01000003.1"/>
</dbReference>
<comment type="caution">
    <text evidence="1">The sequence shown here is derived from an EMBL/GenBank/DDBJ whole genome shotgun (WGS) entry which is preliminary data.</text>
</comment>
<evidence type="ECO:0000313" key="2">
    <source>
        <dbReference type="Proteomes" id="UP000295620"/>
    </source>
</evidence>
<gene>
    <name evidence="1" type="ORF">ATK78_0511</name>
</gene>